<dbReference type="GO" id="GO:0003700">
    <property type="term" value="F:DNA-binding transcription factor activity"/>
    <property type="evidence" value="ECO:0007669"/>
    <property type="project" value="TreeGrafter"/>
</dbReference>
<comment type="caution">
    <text evidence="12">The sequence shown here is derived from an EMBL/GenBank/DDBJ whole genome shotgun (WGS) entry which is preliminary data.</text>
</comment>
<feature type="domain" description="Calmodulin binding protein-like N-terminal" evidence="9">
    <location>
        <begin position="85"/>
        <end position="215"/>
    </location>
</feature>
<comment type="similarity">
    <text evidence="2">Belongs to the plant ACBP60 protein family.</text>
</comment>
<keyword evidence="4" id="KW-0238">DNA-binding</keyword>
<evidence type="ECO:0000259" key="10">
    <source>
        <dbReference type="Pfam" id="PF20451"/>
    </source>
</evidence>
<reference evidence="12 13" key="1">
    <citation type="journal article" date="2023" name="G3 (Bethesda)">
        <title>A chromosome-length genome assembly and annotation of blackberry (Rubus argutus, cv. 'Hillquist').</title>
        <authorList>
            <person name="Bruna T."/>
            <person name="Aryal R."/>
            <person name="Dudchenko O."/>
            <person name="Sargent D.J."/>
            <person name="Mead D."/>
            <person name="Buti M."/>
            <person name="Cavallini A."/>
            <person name="Hytonen T."/>
            <person name="Andres J."/>
            <person name="Pham M."/>
            <person name="Weisz D."/>
            <person name="Mascagni F."/>
            <person name="Usai G."/>
            <person name="Natali L."/>
            <person name="Bassil N."/>
            <person name="Fernandez G.E."/>
            <person name="Lomsadze A."/>
            <person name="Armour M."/>
            <person name="Olukolu B."/>
            <person name="Poorten T."/>
            <person name="Britton C."/>
            <person name="Davik J."/>
            <person name="Ashrafi H."/>
            <person name="Aiden E.L."/>
            <person name="Borodovsky M."/>
            <person name="Worthington M."/>
        </authorList>
    </citation>
    <scope>NUCLEOTIDE SEQUENCE [LARGE SCALE GENOMIC DNA]</scope>
    <source>
        <strain evidence="12">PI 553951</strain>
    </source>
</reference>
<evidence type="ECO:0000256" key="7">
    <source>
        <dbReference type="ARBA" id="ARBA00023242"/>
    </source>
</evidence>
<accession>A0AAW1WP12</accession>
<protein>
    <submittedName>
        <fullName evidence="12">Uncharacterized protein</fullName>
    </submittedName>
</protein>
<dbReference type="InterPro" id="IPR046829">
    <property type="entry name" value="Calmod_bind_C"/>
</dbReference>
<dbReference type="PANTHER" id="PTHR31713:SF42">
    <property type="entry name" value="PROTEIN SAR DEFICIENT 1"/>
    <property type="match status" value="1"/>
</dbReference>
<evidence type="ECO:0000259" key="9">
    <source>
        <dbReference type="Pfam" id="PF07887"/>
    </source>
</evidence>
<keyword evidence="5" id="KW-0010">Activator</keyword>
<evidence type="ECO:0000256" key="3">
    <source>
        <dbReference type="ARBA" id="ARBA00023015"/>
    </source>
</evidence>
<dbReference type="InterPro" id="IPR046830">
    <property type="entry name" value="Calmod_bind_M"/>
</dbReference>
<organism evidence="12 13">
    <name type="scientific">Rubus argutus</name>
    <name type="common">Southern blackberry</name>
    <dbReference type="NCBI Taxonomy" id="59490"/>
    <lineage>
        <taxon>Eukaryota</taxon>
        <taxon>Viridiplantae</taxon>
        <taxon>Streptophyta</taxon>
        <taxon>Embryophyta</taxon>
        <taxon>Tracheophyta</taxon>
        <taxon>Spermatophyta</taxon>
        <taxon>Magnoliopsida</taxon>
        <taxon>eudicotyledons</taxon>
        <taxon>Gunneridae</taxon>
        <taxon>Pentapetalae</taxon>
        <taxon>rosids</taxon>
        <taxon>fabids</taxon>
        <taxon>Rosales</taxon>
        <taxon>Rosaceae</taxon>
        <taxon>Rosoideae</taxon>
        <taxon>Rosoideae incertae sedis</taxon>
        <taxon>Rubus</taxon>
    </lineage>
</organism>
<comment type="subcellular location">
    <subcellularLocation>
        <location evidence="1">Nucleus</location>
    </subcellularLocation>
</comment>
<dbReference type="EMBL" id="JBEDUW010000005">
    <property type="protein sequence ID" value="KAK9926333.1"/>
    <property type="molecule type" value="Genomic_DNA"/>
</dbReference>
<keyword evidence="13" id="KW-1185">Reference proteome</keyword>
<keyword evidence="7" id="KW-0539">Nucleus</keyword>
<dbReference type="Pfam" id="PF07887">
    <property type="entry name" value="Calmodulin_bind"/>
    <property type="match status" value="1"/>
</dbReference>
<dbReference type="GO" id="GO:0043565">
    <property type="term" value="F:sequence-specific DNA binding"/>
    <property type="evidence" value="ECO:0007669"/>
    <property type="project" value="TreeGrafter"/>
</dbReference>
<dbReference type="Proteomes" id="UP001457282">
    <property type="component" value="Unassembled WGS sequence"/>
</dbReference>
<evidence type="ECO:0000256" key="2">
    <source>
        <dbReference type="ARBA" id="ARBA00007214"/>
    </source>
</evidence>
<feature type="region of interest" description="Disordered" evidence="8">
    <location>
        <begin position="1"/>
        <end position="25"/>
    </location>
</feature>
<dbReference type="GO" id="GO:0005516">
    <property type="term" value="F:calmodulin binding"/>
    <property type="evidence" value="ECO:0007669"/>
    <property type="project" value="InterPro"/>
</dbReference>
<dbReference type="InterPro" id="IPR046831">
    <property type="entry name" value="Calmodulin_bind_N"/>
</dbReference>
<evidence type="ECO:0000256" key="5">
    <source>
        <dbReference type="ARBA" id="ARBA00023159"/>
    </source>
</evidence>
<evidence type="ECO:0000313" key="12">
    <source>
        <dbReference type="EMBL" id="KAK9926333.1"/>
    </source>
</evidence>
<evidence type="ECO:0000259" key="11">
    <source>
        <dbReference type="Pfam" id="PF20452"/>
    </source>
</evidence>
<evidence type="ECO:0000313" key="13">
    <source>
        <dbReference type="Proteomes" id="UP001457282"/>
    </source>
</evidence>
<dbReference type="GO" id="GO:0005634">
    <property type="term" value="C:nucleus"/>
    <property type="evidence" value="ECO:0007669"/>
    <property type="project" value="UniProtKB-SubCell"/>
</dbReference>
<evidence type="ECO:0000256" key="8">
    <source>
        <dbReference type="SAM" id="MobiDB-lite"/>
    </source>
</evidence>
<gene>
    <name evidence="12" type="ORF">M0R45_023570</name>
</gene>
<feature type="domain" description="Calmodulin binding protein C-terminal" evidence="11">
    <location>
        <begin position="298"/>
        <end position="343"/>
    </location>
</feature>
<feature type="domain" description="Calmodulin binding protein central" evidence="10">
    <location>
        <begin position="227"/>
        <end position="293"/>
    </location>
</feature>
<sequence>MAAKRFLPDSESDQDQPNDNNRKSPRLSLASVIGEVVMVNSMQNLFSSLEPLLRRVVSEEVDQILRRCSRSFTRTPSLRIQALEPKISDEDNNPIQILVVDKNMIGGDHPMAPIKVEIVVLDGDFPSGDGDNWTSQEFDNNVLKERTGKRPLLTGDVNVTVRDGLATIGDIEFTDNSSWIRSRKFRLGARVAQGTGNQGPKIREAMTDAFVVKDHRGELYKKHHPPMLEDEVWRLEKIGKDGAFHKKLASHNIHTVQDFLKMLVVDRLKLKKILGVGMSEKMWEVTVKHATKCVMGNKMYIFRGPHFELFFTPICQLTKAVINGQTFPTRDISNYNKTYIENLTALLTQGPAEELYHPQAMMVRALDHQANNGQQQEQVGDDHKCMNHNNNNEGAGYLPMPIIMGSSSSSLSFECSDNWHISSPYASFSPPFMETGVIKCSISGSAESSSSDGDLGSQGL</sequence>
<evidence type="ECO:0000256" key="1">
    <source>
        <dbReference type="ARBA" id="ARBA00004123"/>
    </source>
</evidence>
<evidence type="ECO:0000256" key="4">
    <source>
        <dbReference type="ARBA" id="ARBA00023125"/>
    </source>
</evidence>
<keyword evidence="6" id="KW-0804">Transcription</keyword>
<dbReference type="Pfam" id="PF20451">
    <property type="entry name" value="Calmod_bind_M"/>
    <property type="match status" value="1"/>
</dbReference>
<dbReference type="Pfam" id="PF20452">
    <property type="entry name" value="Calmod_bind_C"/>
    <property type="match status" value="1"/>
</dbReference>
<evidence type="ECO:0000256" key="6">
    <source>
        <dbReference type="ARBA" id="ARBA00023163"/>
    </source>
</evidence>
<dbReference type="PANTHER" id="PTHR31713">
    <property type="entry name" value="OS02G0177800 PROTEIN"/>
    <property type="match status" value="1"/>
</dbReference>
<dbReference type="AlphaFoldDB" id="A0AAW1WP12"/>
<name>A0AAW1WP12_RUBAR</name>
<dbReference type="GO" id="GO:0080142">
    <property type="term" value="P:regulation of salicylic acid biosynthetic process"/>
    <property type="evidence" value="ECO:0007669"/>
    <property type="project" value="TreeGrafter"/>
</dbReference>
<keyword evidence="3" id="KW-0805">Transcription regulation</keyword>
<proteinExistence type="inferred from homology"/>
<dbReference type="InterPro" id="IPR012416">
    <property type="entry name" value="CBP60"/>
</dbReference>